<dbReference type="RefSeq" id="XP_005820696.1">
    <property type="nucleotide sequence ID" value="XM_005820639.1"/>
</dbReference>
<evidence type="ECO:0000313" key="6">
    <source>
        <dbReference type="EMBL" id="EKX33717.1"/>
    </source>
</evidence>
<evidence type="ECO:0008006" key="9">
    <source>
        <dbReference type="Google" id="ProtNLM"/>
    </source>
</evidence>
<organism evidence="5">
    <name type="scientific">Guillardia theta (strain CCMP2712)</name>
    <name type="common">Cryptophyte</name>
    <dbReference type="NCBI Taxonomy" id="905079"/>
    <lineage>
        <taxon>Eukaryota</taxon>
        <taxon>Cryptophyceae</taxon>
        <taxon>Pyrenomonadales</taxon>
        <taxon>Geminigeraceae</taxon>
        <taxon>Guillardia</taxon>
    </lineage>
</organism>
<dbReference type="AlphaFoldDB" id="L1IBU2"/>
<feature type="signal peptide" evidence="4">
    <location>
        <begin position="1"/>
        <end position="26"/>
    </location>
</feature>
<dbReference type="EMBL" id="JH993132">
    <property type="protein sequence ID" value="EKX33716.1"/>
    <property type="molecule type" value="Genomic_DNA"/>
</dbReference>
<protein>
    <recommendedName>
        <fullName evidence="9">DUF4215 domain-containing protein</fullName>
    </recommendedName>
</protein>
<reference evidence="8" key="2">
    <citation type="submission" date="2012-11" db="EMBL/GenBank/DDBJ databases">
        <authorList>
            <person name="Kuo A."/>
            <person name="Curtis B.A."/>
            <person name="Tanifuji G."/>
            <person name="Burki F."/>
            <person name="Gruber A."/>
            <person name="Irimia M."/>
            <person name="Maruyama S."/>
            <person name="Arias M.C."/>
            <person name="Ball S.G."/>
            <person name="Gile G.H."/>
            <person name="Hirakawa Y."/>
            <person name="Hopkins J.F."/>
            <person name="Rensing S.A."/>
            <person name="Schmutz J."/>
            <person name="Symeonidi A."/>
            <person name="Elias M."/>
            <person name="Eveleigh R.J."/>
            <person name="Herman E.K."/>
            <person name="Klute M.J."/>
            <person name="Nakayama T."/>
            <person name="Obornik M."/>
            <person name="Reyes-Prieto A."/>
            <person name="Armbrust E.V."/>
            <person name="Aves S.J."/>
            <person name="Beiko R.G."/>
            <person name="Coutinho P."/>
            <person name="Dacks J.B."/>
            <person name="Durnford D.G."/>
            <person name="Fast N.M."/>
            <person name="Green B.R."/>
            <person name="Grisdale C."/>
            <person name="Hempe F."/>
            <person name="Henrissat B."/>
            <person name="Hoppner M.P."/>
            <person name="Ishida K.-I."/>
            <person name="Kim E."/>
            <person name="Koreny L."/>
            <person name="Kroth P.G."/>
            <person name="Liu Y."/>
            <person name="Malik S.-B."/>
            <person name="Maier U.G."/>
            <person name="McRose D."/>
            <person name="Mock T."/>
            <person name="Neilson J.A."/>
            <person name="Onodera N.T."/>
            <person name="Poole A.M."/>
            <person name="Pritham E.J."/>
            <person name="Richards T.A."/>
            <person name="Rocap G."/>
            <person name="Roy S.W."/>
            <person name="Sarai C."/>
            <person name="Schaack S."/>
            <person name="Shirato S."/>
            <person name="Slamovits C.H."/>
            <person name="Spencer D.F."/>
            <person name="Suzuki S."/>
            <person name="Worden A.Z."/>
            <person name="Zauner S."/>
            <person name="Barry K."/>
            <person name="Bell C."/>
            <person name="Bharti A.K."/>
            <person name="Crow J.A."/>
            <person name="Grimwood J."/>
            <person name="Kramer R."/>
            <person name="Lindquist E."/>
            <person name="Lucas S."/>
            <person name="Salamov A."/>
            <person name="McFadden G.I."/>
            <person name="Lane C.E."/>
            <person name="Keeling P.J."/>
            <person name="Gray M.W."/>
            <person name="Grigoriev I.V."/>
            <person name="Archibald J.M."/>
        </authorList>
    </citation>
    <scope>NUCLEOTIDE SEQUENCE</scope>
    <source>
        <strain evidence="8">CCMP2712</strain>
    </source>
</reference>
<keyword evidence="2" id="KW-0677">Repeat</keyword>
<evidence type="ECO:0000256" key="3">
    <source>
        <dbReference type="ARBA" id="ARBA00023157"/>
    </source>
</evidence>
<evidence type="ECO:0000313" key="7">
    <source>
        <dbReference type="EnsemblProtists" id="EKX33716"/>
    </source>
</evidence>
<name>L1IBU2_GUITC</name>
<keyword evidence="3" id="KW-1015">Disulfide bond</keyword>
<dbReference type="OrthoDB" id="536211at2759"/>
<accession>L1IBU2</accession>
<gene>
    <name evidence="5" type="ORF">GUITHDRAFT_147733</name>
    <name evidence="6" type="ORF">GUITHDRAFT_147734</name>
</gene>
<dbReference type="GeneID" id="17290443"/>
<keyword evidence="1 4" id="KW-0732">Signal</keyword>
<evidence type="ECO:0000313" key="5">
    <source>
        <dbReference type="EMBL" id="EKX33716.1"/>
    </source>
</evidence>
<dbReference type="KEGG" id="gtt:GUITHDRAFT_147734"/>
<dbReference type="EMBL" id="JH993132">
    <property type="protein sequence ID" value="EKX33717.1"/>
    <property type="molecule type" value="Genomic_DNA"/>
</dbReference>
<evidence type="ECO:0000313" key="8">
    <source>
        <dbReference type="Proteomes" id="UP000011087"/>
    </source>
</evidence>
<keyword evidence="8" id="KW-1185">Reference proteome</keyword>
<reference evidence="5 8" key="1">
    <citation type="journal article" date="2012" name="Nature">
        <title>Algal genomes reveal evolutionary mosaicism and the fate of nucleomorphs.</title>
        <authorList>
            <consortium name="DOE Joint Genome Institute"/>
            <person name="Curtis B.A."/>
            <person name="Tanifuji G."/>
            <person name="Burki F."/>
            <person name="Gruber A."/>
            <person name="Irimia M."/>
            <person name="Maruyama S."/>
            <person name="Arias M.C."/>
            <person name="Ball S.G."/>
            <person name="Gile G.H."/>
            <person name="Hirakawa Y."/>
            <person name="Hopkins J.F."/>
            <person name="Kuo A."/>
            <person name="Rensing S.A."/>
            <person name="Schmutz J."/>
            <person name="Symeonidi A."/>
            <person name="Elias M."/>
            <person name="Eveleigh R.J."/>
            <person name="Herman E.K."/>
            <person name="Klute M.J."/>
            <person name="Nakayama T."/>
            <person name="Obornik M."/>
            <person name="Reyes-Prieto A."/>
            <person name="Armbrust E.V."/>
            <person name="Aves S.J."/>
            <person name="Beiko R.G."/>
            <person name="Coutinho P."/>
            <person name="Dacks J.B."/>
            <person name="Durnford D.G."/>
            <person name="Fast N.M."/>
            <person name="Green B.R."/>
            <person name="Grisdale C.J."/>
            <person name="Hempel F."/>
            <person name="Henrissat B."/>
            <person name="Hoppner M.P."/>
            <person name="Ishida K."/>
            <person name="Kim E."/>
            <person name="Koreny L."/>
            <person name="Kroth P.G."/>
            <person name="Liu Y."/>
            <person name="Malik S.B."/>
            <person name="Maier U.G."/>
            <person name="McRose D."/>
            <person name="Mock T."/>
            <person name="Neilson J.A."/>
            <person name="Onodera N.T."/>
            <person name="Poole A.M."/>
            <person name="Pritham E.J."/>
            <person name="Richards T.A."/>
            <person name="Rocap G."/>
            <person name="Roy S.W."/>
            <person name="Sarai C."/>
            <person name="Schaack S."/>
            <person name="Shirato S."/>
            <person name="Slamovits C.H."/>
            <person name="Spencer D.F."/>
            <person name="Suzuki S."/>
            <person name="Worden A.Z."/>
            <person name="Zauner S."/>
            <person name="Barry K."/>
            <person name="Bell C."/>
            <person name="Bharti A.K."/>
            <person name="Crow J.A."/>
            <person name="Grimwood J."/>
            <person name="Kramer R."/>
            <person name="Lindquist E."/>
            <person name="Lucas S."/>
            <person name="Salamov A."/>
            <person name="McFadden G.I."/>
            <person name="Lane C.E."/>
            <person name="Keeling P.J."/>
            <person name="Gray M.W."/>
            <person name="Grigoriev I.V."/>
            <person name="Archibald J.M."/>
        </authorList>
    </citation>
    <scope>NUCLEOTIDE SEQUENCE</scope>
    <source>
        <strain evidence="5 8">CCMP2712</strain>
    </source>
</reference>
<dbReference type="Pfam" id="PF13948">
    <property type="entry name" value="DUF4215"/>
    <property type="match status" value="1"/>
</dbReference>
<sequence>MHAASFSFKALLLLLLLLPLLCSSTANSKNDAQNEPGGRRLQQYDAYSSSSSVLATTTAQSLFPSTTPSPSAPSASPAGDRNVCGDGFLSPTELCDDGNTRNGDGCSSDCLSIERDHLCSSSVQGIKLNMANSIYSACSLCMDKPYSDTVTEDDLTRCAYWPNLVLAAANTARGNQVILSAMIPTSALMSYINTWTATEVVPGTFFYNHPTYSVGFSPTAGIHLNPYDDSAQNCSERLSWPIGQPGGRAGCAGELDMFSLHKQVFACPATWLCPEKSACTIDVSWDTILEEKGTFSIGGLGAEMIIGKEEVWVCDKANACSPNHMNALCFKYQERNRTFNSWGFQSDLGL</sequence>
<dbReference type="GeneID" id="17290442"/>
<dbReference type="PaxDb" id="55529-EKX33716"/>
<dbReference type="NCBIfam" id="TIGR02232">
    <property type="entry name" value="myxo_disulf_rpt"/>
    <property type="match status" value="1"/>
</dbReference>
<evidence type="ECO:0000256" key="1">
    <source>
        <dbReference type="ARBA" id="ARBA00022729"/>
    </source>
</evidence>
<reference evidence="7" key="3">
    <citation type="submission" date="2015-06" db="UniProtKB">
        <authorList>
            <consortium name="EnsemblProtists"/>
        </authorList>
    </citation>
    <scope>IDENTIFICATION</scope>
</reference>
<dbReference type="RefSeq" id="XP_005820697.1">
    <property type="nucleotide sequence ID" value="XM_005820640.1"/>
</dbReference>
<dbReference type="HOGENOM" id="CLU_793315_0_0_1"/>
<proteinExistence type="predicted"/>
<dbReference type="KEGG" id="gtt:GUITHDRAFT_147733"/>
<dbReference type="EnsemblProtists" id="EKX33717">
    <property type="protein sequence ID" value="EKX33717"/>
    <property type="gene ID" value="GUITHDRAFT_147734"/>
</dbReference>
<evidence type="ECO:0000256" key="4">
    <source>
        <dbReference type="SAM" id="SignalP"/>
    </source>
</evidence>
<dbReference type="EnsemblProtists" id="EKX33716">
    <property type="protein sequence ID" value="EKX33716"/>
    <property type="gene ID" value="GUITHDRAFT_147733"/>
</dbReference>
<evidence type="ECO:0000256" key="2">
    <source>
        <dbReference type="ARBA" id="ARBA00022737"/>
    </source>
</evidence>
<dbReference type="Proteomes" id="UP000011087">
    <property type="component" value="Unassembled WGS sequence"/>
</dbReference>
<feature type="chain" id="PRO_5008769841" description="DUF4215 domain-containing protein" evidence="4">
    <location>
        <begin position="27"/>
        <end position="350"/>
    </location>
</feature>
<dbReference type="InterPro" id="IPR011936">
    <property type="entry name" value="Myxo_disulph_rpt"/>
</dbReference>